<dbReference type="PANTHER" id="PTHR23429:SF0">
    <property type="entry name" value="GLUCOSE-6-PHOSPHATE 1-DEHYDROGENASE"/>
    <property type="match status" value="1"/>
</dbReference>
<dbReference type="PIRSF" id="PIRSF000110">
    <property type="entry name" value="G6PD"/>
    <property type="match status" value="1"/>
</dbReference>
<dbReference type="PRINTS" id="PR00079">
    <property type="entry name" value="G6PDHDRGNASE"/>
</dbReference>
<name>A0ABZ2Y9U6_9BACT</name>
<dbReference type="Proteomes" id="UP001461341">
    <property type="component" value="Chromosome"/>
</dbReference>
<evidence type="ECO:0000256" key="6">
    <source>
        <dbReference type="ARBA" id="ARBA00023277"/>
    </source>
</evidence>
<dbReference type="InterPro" id="IPR022674">
    <property type="entry name" value="G6P_DH_NAD-bd"/>
</dbReference>
<evidence type="ECO:0000259" key="8">
    <source>
        <dbReference type="Pfam" id="PF02781"/>
    </source>
</evidence>
<comment type="pathway">
    <text evidence="1">Carbohydrate degradation; pentose phosphate pathway; D-ribulose 5-phosphate from D-glucose 6-phosphate (oxidative stage): step 1/3.</text>
</comment>
<keyword evidence="4" id="KW-0521">NADP</keyword>
<dbReference type="Gene3D" id="3.40.50.720">
    <property type="entry name" value="NAD(P)-binding Rossmann-like Domain"/>
    <property type="match status" value="1"/>
</dbReference>
<evidence type="ECO:0000259" key="7">
    <source>
        <dbReference type="Pfam" id="PF00479"/>
    </source>
</evidence>
<keyword evidence="3" id="KW-0313">Glucose metabolism</keyword>
<evidence type="ECO:0000313" key="9">
    <source>
        <dbReference type="EMBL" id="WZL75785.1"/>
    </source>
</evidence>
<accession>A0ABZ2Y9U6</accession>
<feature type="domain" description="Glucose-6-phosphate dehydrogenase NAD-binding" evidence="7">
    <location>
        <begin position="5"/>
        <end position="179"/>
    </location>
</feature>
<organism evidence="9 10">
    <name type="scientific">Thermatribacter velox</name>
    <dbReference type="NCBI Taxonomy" id="3039681"/>
    <lineage>
        <taxon>Bacteria</taxon>
        <taxon>Pseudomonadati</taxon>
        <taxon>Atribacterota</taxon>
        <taxon>Atribacteria</taxon>
        <taxon>Atribacterales</taxon>
        <taxon>Thermatribacteraceae</taxon>
        <taxon>Thermatribacter</taxon>
    </lineage>
</organism>
<dbReference type="RefSeq" id="WP_369017935.1">
    <property type="nucleotide sequence ID" value="NZ_CP121689.1"/>
</dbReference>
<dbReference type="PANTHER" id="PTHR23429">
    <property type="entry name" value="GLUCOSE-6-PHOSPHATE 1-DEHYDROGENASE G6PD"/>
    <property type="match status" value="1"/>
</dbReference>
<dbReference type="EMBL" id="CP121689">
    <property type="protein sequence ID" value="WZL75785.1"/>
    <property type="molecule type" value="Genomic_DNA"/>
</dbReference>
<feature type="domain" description="Glucose-6-phosphate dehydrogenase C-terminal" evidence="8">
    <location>
        <begin position="182"/>
        <end position="442"/>
    </location>
</feature>
<evidence type="ECO:0000256" key="2">
    <source>
        <dbReference type="ARBA" id="ARBA00009975"/>
    </source>
</evidence>
<sequence length="461" mass="53157">MKTLIFFGGTGNLFVNKIFPALVTMYARGDLENVQVVAIGRRFSSQDDYQNFLLKTLTEKDPALLSEDSIREFWKCLHYLQGDIEDDSTFVKLNQHLAACCTEAIFYLSTLPNLYQNALRQIKSFFPETLLKNAKVALEKPFGDNLPSFQKLKQTLQQTFLERNIFYVDHYLGKEIVLNLIILKAENWFLERLLSREFVKEVHIGLCEREGVAERKVFYEQTGAIKDVLQNHLLQLLALIAVDAPPLCETDPRECASFLEALAYEKSKLLSKIHLPPPEHIKLGQYTSYREETGYLNSTTETLFVVPLFVATPRWRGVPFYLISGKKMAEKRSFIKVIFSSHLDYTNALYMEIQPEERIDLYLRLKRPGTTLSAMDTRLNFSYAGNFKGASSQAYQKIILDILSGDRALFPDSSFIENAWRLTDQLKTLLDEHQHPFFFYPDYTLTAESLLTERRSENAIP</sequence>
<dbReference type="Pfam" id="PF02781">
    <property type="entry name" value="G6PD_C"/>
    <property type="match status" value="1"/>
</dbReference>
<dbReference type="InterPro" id="IPR001282">
    <property type="entry name" value="G6P_DH"/>
</dbReference>
<dbReference type="PROSITE" id="PS00069">
    <property type="entry name" value="G6P_DEHYDROGENASE"/>
    <property type="match status" value="1"/>
</dbReference>
<dbReference type="InterPro" id="IPR022675">
    <property type="entry name" value="G6P_DH_C"/>
</dbReference>
<comment type="similarity">
    <text evidence="2">Belongs to the glucose-6-phosphate dehydrogenase family.</text>
</comment>
<evidence type="ECO:0000256" key="5">
    <source>
        <dbReference type="ARBA" id="ARBA00023002"/>
    </source>
</evidence>
<evidence type="ECO:0000313" key="10">
    <source>
        <dbReference type="Proteomes" id="UP001461341"/>
    </source>
</evidence>
<dbReference type="Gene3D" id="3.30.360.10">
    <property type="entry name" value="Dihydrodipicolinate Reductase, domain 2"/>
    <property type="match status" value="1"/>
</dbReference>
<evidence type="ECO:0000256" key="3">
    <source>
        <dbReference type="ARBA" id="ARBA00022526"/>
    </source>
</evidence>
<proteinExistence type="inferred from homology"/>
<keyword evidence="10" id="KW-1185">Reference proteome</keyword>
<dbReference type="SUPFAM" id="SSF55347">
    <property type="entry name" value="Glyceraldehyde-3-phosphate dehydrogenase-like, C-terminal domain"/>
    <property type="match status" value="1"/>
</dbReference>
<dbReference type="InterPro" id="IPR036291">
    <property type="entry name" value="NAD(P)-bd_dom_sf"/>
</dbReference>
<evidence type="ECO:0000256" key="4">
    <source>
        <dbReference type="ARBA" id="ARBA00022857"/>
    </source>
</evidence>
<evidence type="ECO:0008006" key="11">
    <source>
        <dbReference type="Google" id="ProtNLM"/>
    </source>
</evidence>
<keyword evidence="6" id="KW-0119">Carbohydrate metabolism</keyword>
<keyword evidence="5" id="KW-0560">Oxidoreductase</keyword>
<protein>
    <recommendedName>
        <fullName evidence="11">Glucose-6-phosphate dehydrogenase (NADP(+))</fullName>
    </recommendedName>
</protein>
<dbReference type="SUPFAM" id="SSF51735">
    <property type="entry name" value="NAD(P)-binding Rossmann-fold domains"/>
    <property type="match status" value="1"/>
</dbReference>
<evidence type="ECO:0000256" key="1">
    <source>
        <dbReference type="ARBA" id="ARBA00004937"/>
    </source>
</evidence>
<gene>
    <name evidence="9" type="ORF">QBE54_09370</name>
</gene>
<dbReference type="InterPro" id="IPR019796">
    <property type="entry name" value="G6P_DH_AS"/>
</dbReference>
<dbReference type="Pfam" id="PF00479">
    <property type="entry name" value="G6PD_N"/>
    <property type="match status" value="1"/>
</dbReference>
<reference evidence="9 10" key="1">
    <citation type="submission" date="2023-03" db="EMBL/GenBank/DDBJ databases">
        <title>Novel Species.</title>
        <authorList>
            <person name="Ma S."/>
        </authorList>
    </citation>
    <scope>NUCLEOTIDE SEQUENCE [LARGE SCALE GENOMIC DNA]</scope>
    <source>
        <strain evidence="9 10">B11</strain>
    </source>
</reference>